<organism evidence="3 4">
    <name type="scientific">Ramlibacter agri</name>
    <dbReference type="NCBI Taxonomy" id="2728837"/>
    <lineage>
        <taxon>Bacteria</taxon>
        <taxon>Pseudomonadati</taxon>
        <taxon>Pseudomonadota</taxon>
        <taxon>Betaproteobacteria</taxon>
        <taxon>Burkholderiales</taxon>
        <taxon>Comamonadaceae</taxon>
        <taxon>Ramlibacter</taxon>
    </lineage>
</organism>
<dbReference type="Pfam" id="PF13387">
    <property type="entry name" value="Lnb_N"/>
    <property type="match status" value="1"/>
</dbReference>
<reference evidence="3 4" key="1">
    <citation type="submission" date="2020-04" db="EMBL/GenBank/DDBJ databases">
        <title>Ramlibacter sp. G-1-2-2 isolated from soil.</title>
        <authorList>
            <person name="Dahal R.H."/>
        </authorList>
    </citation>
    <scope>NUCLEOTIDE SEQUENCE [LARGE SCALE GENOMIC DNA]</scope>
    <source>
        <strain evidence="3 4">G-1-2-2</strain>
    </source>
</reference>
<sequence>MTPQPRPRSRVASIFRGLWRVLLFLVAFACALWATLAIYYSNLPWPWARIALAVAFAGFSFWSLRLARRRGPRLAFAVLFLAVVIWEISIPPSNTRTWRPDVAVTPRAFVSGDRVRIAGVRDFSFGATRDDFTVRYLEREVQLSHLASVDLLISYWGTDDGPVAHTFLSFNFDNAEPLSISIEARPEYDEGYNPIASMFKQFELIYVVGEERDLVGSRVKQRGEAVFLYPIRADAEGVRRLFLVYTQRINELADHPEWYSLLKSNCTLNVLRYARSIGWASGFDIRHYLNGWVDRYLFATGILGSALPFRELRAHARVREEVQPGEDAADYSRRIRRDLAPNP</sequence>
<feature type="transmembrane region" description="Helical" evidence="1">
    <location>
        <begin position="21"/>
        <end position="41"/>
    </location>
</feature>
<accession>A0A848HB86</accession>
<dbReference type="RefSeq" id="WP_169422003.1">
    <property type="nucleotide sequence ID" value="NZ_JABBFX010000003.1"/>
</dbReference>
<protein>
    <submittedName>
        <fullName evidence="3">DUF4105 domain-containing protein</fullName>
    </submittedName>
</protein>
<gene>
    <name evidence="3" type="ORF">HHL11_28605</name>
</gene>
<dbReference type="Proteomes" id="UP000541185">
    <property type="component" value="Unassembled WGS sequence"/>
</dbReference>
<evidence type="ECO:0000259" key="2">
    <source>
        <dbReference type="Pfam" id="PF13387"/>
    </source>
</evidence>
<keyword evidence="1" id="KW-0472">Membrane</keyword>
<keyword evidence="1" id="KW-0812">Transmembrane</keyword>
<name>A0A848HB86_9BURK</name>
<dbReference type="InterPro" id="IPR025178">
    <property type="entry name" value="Lnb_N"/>
</dbReference>
<evidence type="ECO:0000256" key="1">
    <source>
        <dbReference type="SAM" id="Phobius"/>
    </source>
</evidence>
<proteinExistence type="predicted"/>
<feature type="transmembrane region" description="Helical" evidence="1">
    <location>
        <begin position="74"/>
        <end position="90"/>
    </location>
</feature>
<dbReference type="AlphaFoldDB" id="A0A848HB86"/>
<evidence type="ECO:0000313" key="3">
    <source>
        <dbReference type="EMBL" id="NML47744.1"/>
    </source>
</evidence>
<keyword evidence="1" id="KW-1133">Transmembrane helix</keyword>
<evidence type="ECO:0000313" key="4">
    <source>
        <dbReference type="Proteomes" id="UP000541185"/>
    </source>
</evidence>
<comment type="caution">
    <text evidence="3">The sequence shown here is derived from an EMBL/GenBank/DDBJ whole genome shotgun (WGS) entry which is preliminary data.</text>
</comment>
<keyword evidence="4" id="KW-1185">Reference proteome</keyword>
<feature type="domain" description="Lnb N-terminal periplasmic" evidence="2">
    <location>
        <begin position="135"/>
        <end position="277"/>
    </location>
</feature>
<feature type="transmembrane region" description="Helical" evidence="1">
    <location>
        <begin position="47"/>
        <end position="67"/>
    </location>
</feature>
<dbReference type="EMBL" id="JABBFX010000003">
    <property type="protein sequence ID" value="NML47744.1"/>
    <property type="molecule type" value="Genomic_DNA"/>
</dbReference>